<keyword evidence="2" id="KW-1185">Reference proteome</keyword>
<sequence length="118" mass="13508">MLEQDLTHVTTSSGRRPVDVSLWQVSLRIEKWCRDEKHHENTRLQELSAAFPERISEQVCNSAAQMANKLAVETIFVYTRRGLEVRMMKSGDLVIAVSDITSNNLSKNLQSIQVRRIP</sequence>
<proteinExistence type="predicted"/>
<gene>
    <name evidence="1" type="ORF">R1sor_023482</name>
</gene>
<name>A0ABD3GPB4_9MARC</name>
<reference evidence="1 2" key="1">
    <citation type="submission" date="2024-09" db="EMBL/GenBank/DDBJ databases">
        <title>Chromosome-scale assembly of Riccia sorocarpa.</title>
        <authorList>
            <person name="Paukszto L."/>
        </authorList>
    </citation>
    <scope>NUCLEOTIDE SEQUENCE [LARGE SCALE GENOMIC DNA]</scope>
    <source>
        <strain evidence="1">LP-2024</strain>
        <tissue evidence="1">Aerial parts of the thallus</tissue>
    </source>
</reference>
<evidence type="ECO:0008006" key="3">
    <source>
        <dbReference type="Google" id="ProtNLM"/>
    </source>
</evidence>
<protein>
    <recommendedName>
        <fullName evidence="3">PPM-type phosphatase domain-containing protein</fullName>
    </recommendedName>
</protein>
<comment type="caution">
    <text evidence="1">The sequence shown here is derived from an EMBL/GenBank/DDBJ whole genome shotgun (WGS) entry which is preliminary data.</text>
</comment>
<dbReference type="Proteomes" id="UP001633002">
    <property type="component" value="Unassembled WGS sequence"/>
</dbReference>
<evidence type="ECO:0000313" key="2">
    <source>
        <dbReference type="Proteomes" id="UP001633002"/>
    </source>
</evidence>
<dbReference type="Gene3D" id="3.40.1380.20">
    <property type="entry name" value="Pyruvate kinase, C-terminal domain"/>
    <property type="match status" value="1"/>
</dbReference>
<dbReference type="EMBL" id="JBJQOH010000007">
    <property type="protein sequence ID" value="KAL3680526.1"/>
    <property type="molecule type" value="Genomic_DNA"/>
</dbReference>
<dbReference type="InterPro" id="IPR036918">
    <property type="entry name" value="Pyrv_Knase_C_sf"/>
</dbReference>
<accession>A0ABD3GPB4</accession>
<dbReference type="AlphaFoldDB" id="A0ABD3GPB4"/>
<evidence type="ECO:0000313" key="1">
    <source>
        <dbReference type="EMBL" id="KAL3680526.1"/>
    </source>
</evidence>
<organism evidence="1 2">
    <name type="scientific">Riccia sorocarpa</name>
    <dbReference type="NCBI Taxonomy" id="122646"/>
    <lineage>
        <taxon>Eukaryota</taxon>
        <taxon>Viridiplantae</taxon>
        <taxon>Streptophyta</taxon>
        <taxon>Embryophyta</taxon>
        <taxon>Marchantiophyta</taxon>
        <taxon>Marchantiopsida</taxon>
        <taxon>Marchantiidae</taxon>
        <taxon>Marchantiales</taxon>
        <taxon>Ricciaceae</taxon>
        <taxon>Riccia</taxon>
    </lineage>
</organism>